<dbReference type="Pfam" id="PF00653">
    <property type="entry name" value="BIR"/>
    <property type="match status" value="2"/>
</dbReference>
<sequence>MGSEMDTFAARLASFDLVLKPEKRRSSGAKTPKAITWPHQRPSPAELAHAGFFYKPYETNPDNTTCFECHRALDGWEEEDNPITEHLKHAPDCGWAIMMDIQQNSSNPSSIEDPTNERITQARASTFGSAWPHDGKRGWVCQSEKMVEGGWYFCPTEESNDLASCAYCKLSLDGWEPKDDPFEEHYRRSSDCSFFVFAQPPGKKGKGRAKKPRVSKASSRLSTQSVGTVASETPEVDMDDSMDQSMMSQSTTKSKPTKKASKGKGKGAKSRKEEPAKVKSHRETESAEVAEPEPVKAKRTGRRKKRASEDITKEEPEPIASEEPEQAQPPVEPPAKRRATRTRSSSISRNYNYERSDSAMPDADTVDDGASEEETRRGRKPTKKGSSKARKVSDVSVTSKAPSKARAPRDSEIEAEIEAGLDADIPELLEAQPEPEPEAGPEPEQPRASKKAKATKKSKAVARSPEPVLQEQMHDAVDEDHMEPQAEPVPEEVPEPPAPKTKTAKGSKKKGTKKAKAEETKAESPEPQGALEPMVADDRNDPGRHESFISVEIINKEHEPSPEPEEPVAKPKKKGSKKKDASTAKEKKSKKLEKKAEPTPPPKSPILERHDVEPSVDEQDDGFETADDLPDQLEVVQPPQEFSPQQQRWHRTTPNLPPKTAKRYSDIPQEEHLAESIAHSSPHDTLRYSRQSNRAVSPLPSAHRSTPSMSPQSSDAENRPPSSRPSASRVHDQSTPKEPKFRAALTASTPSPSKRNANAGFGPSGHPWTPIDIDEALFGDNSDKENADLASLFKGVKGGLTSPEKKMTVQEWIAWNAKNGEERLKRECERLVGQFEKEGGRAMQRIEAIECVD</sequence>
<dbReference type="InterPro" id="IPR001370">
    <property type="entry name" value="BIR_rpt"/>
</dbReference>
<feature type="compositionally biased region" description="Basic and acidic residues" evidence="3">
    <location>
        <begin position="663"/>
        <end position="674"/>
    </location>
</feature>
<keyword evidence="2" id="KW-0862">Zinc</keyword>
<protein>
    <recommendedName>
        <fullName evidence="6">Chromosome segregation protein BIR1</fullName>
    </recommendedName>
</protein>
<evidence type="ECO:0000256" key="2">
    <source>
        <dbReference type="ARBA" id="ARBA00022833"/>
    </source>
</evidence>
<comment type="caution">
    <text evidence="4">The sequence shown here is derived from an EMBL/GenBank/DDBJ whole genome shotgun (WGS) entry which is preliminary data.</text>
</comment>
<feature type="compositionally biased region" description="Basic residues" evidence="3">
    <location>
        <begin position="297"/>
        <end position="306"/>
    </location>
</feature>
<dbReference type="Proteomes" id="UP001219568">
    <property type="component" value="Unassembled WGS sequence"/>
</dbReference>
<feature type="compositionally biased region" description="Basic residues" evidence="3">
    <location>
        <begin position="502"/>
        <end position="514"/>
    </location>
</feature>
<dbReference type="PANTHER" id="PTHR46771">
    <property type="entry name" value="DETERIN"/>
    <property type="match status" value="1"/>
</dbReference>
<dbReference type="CDD" id="cd00022">
    <property type="entry name" value="BIR"/>
    <property type="match status" value="2"/>
</dbReference>
<dbReference type="PANTHER" id="PTHR46771:SF5">
    <property type="entry name" value="DETERIN"/>
    <property type="match status" value="1"/>
</dbReference>
<gene>
    <name evidence="4" type="ORF">N7460_009682</name>
</gene>
<organism evidence="4 5">
    <name type="scientific">Penicillium canescens</name>
    <dbReference type="NCBI Taxonomy" id="5083"/>
    <lineage>
        <taxon>Eukaryota</taxon>
        <taxon>Fungi</taxon>
        <taxon>Dikarya</taxon>
        <taxon>Ascomycota</taxon>
        <taxon>Pezizomycotina</taxon>
        <taxon>Eurotiomycetes</taxon>
        <taxon>Eurotiomycetidae</taxon>
        <taxon>Eurotiales</taxon>
        <taxon>Aspergillaceae</taxon>
        <taxon>Penicillium</taxon>
    </lineage>
</organism>
<feature type="compositionally biased region" description="Basic residues" evidence="3">
    <location>
        <begin position="255"/>
        <end position="269"/>
    </location>
</feature>
<dbReference type="InterPro" id="IPR051190">
    <property type="entry name" value="Baculoviral_IAP"/>
</dbReference>
<keyword evidence="1" id="KW-0479">Metal-binding</keyword>
<feature type="compositionally biased region" description="Basic and acidic residues" evidence="3">
    <location>
        <begin position="307"/>
        <end position="316"/>
    </location>
</feature>
<feature type="compositionally biased region" description="Basic residues" evidence="3">
    <location>
        <begin position="203"/>
        <end position="214"/>
    </location>
</feature>
<feature type="compositionally biased region" description="Basic residues" evidence="3">
    <location>
        <begin position="377"/>
        <end position="390"/>
    </location>
</feature>
<feature type="compositionally biased region" description="Acidic residues" evidence="3">
    <location>
        <begin position="614"/>
        <end position="631"/>
    </location>
</feature>
<dbReference type="GO" id="GO:0046872">
    <property type="term" value="F:metal ion binding"/>
    <property type="evidence" value="ECO:0007669"/>
    <property type="project" value="UniProtKB-KW"/>
</dbReference>
<dbReference type="SMART" id="SM00238">
    <property type="entry name" value="BIR"/>
    <property type="match status" value="2"/>
</dbReference>
<evidence type="ECO:0000256" key="1">
    <source>
        <dbReference type="ARBA" id="ARBA00022723"/>
    </source>
</evidence>
<feature type="compositionally biased region" description="Basic residues" evidence="3">
    <location>
        <begin position="448"/>
        <end position="460"/>
    </location>
</feature>
<reference evidence="4" key="1">
    <citation type="journal article" date="2023" name="IMA Fungus">
        <title>Comparative genomic study of the Penicillium genus elucidates a diverse pangenome and 15 lateral gene transfer events.</title>
        <authorList>
            <person name="Petersen C."/>
            <person name="Sorensen T."/>
            <person name="Nielsen M.R."/>
            <person name="Sondergaard T.E."/>
            <person name="Sorensen J.L."/>
            <person name="Fitzpatrick D.A."/>
            <person name="Frisvad J.C."/>
            <person name="Nielsen K.L."/>
        </authorList>
    </citation>
    <scope>NUCLEOTIDE SEQUENCE</scope>
    <source>
        <strain evidence="4">IBT 15450</strain>
    </source>
</reference>
<proteinExistence type="predicted"/>
<feature type="region of interest" description="Disordered" evidence="3">
    <location>
        <begin position="197"/>
        <end position="776"/>
    </location>
</feature>
<feature type="compositionally biased region" description="Acidic residues" evidence="3">
    <location>
        <begin position="413"/>
        <end position="441"/>
    </location>
</feature>
<dbReference type="AlphaFoldDB" id="A0AAD6I7V1"/>
<dbReference type="Gene3D" id="1.10.1170.10">
    <property type="entry name" value="Inhibitor Of Apoptosis Protein (2mihbC-IAP-1), Chain A"/>
    <property type="match status" value="2"/>
</dbReference>
<feature type="compositionally biased region" description="Polar residues" evidence="3">
    <location>
        <begin position="216"/>
        <end position="231"/>
    </location>
</feature>
<name>A0AAD6I7V1_PENCN</name>
<feature type="compositionally biased region" description="Polar residues" evidence="3">
    <location>
        <begin position="746"/>
        <end position="756"/>
    </location>
</feature>
<dbReference type="PROSITE" id="PS50143">
    <property type="entry name" value="BIR_REPEAT_2"/>
    <property type="match status" value="2"/>
</dbReference>
<dbReference type="EMBL" id="JAQJZL010000010">
    <property type="protein sequence ID" value="KAJ6035507.1"/>
    <property type="molecule type" value="Genomic_DNA"/>
</dbReference>
<feature type="compositionally biased region" description="Basic and acidic residues" evidence="3">
    <location>
        <begin position="270"/>
        <end position="285"/>
    </location>
</feature>
<evidence type="ECO:0000313" key="5">
    <source>
        <dbReference type="Proteomes" id="UP001219568"/>
    </source>
</evidence>
<feature type="region of interest" description="Disordered" evidence="3">
    <location>
        <begin position="22"/>
        <end position="41"/>
    </location>
</feature>
<feature type="compositionally biased region" description="Low complexity" evidence="3">
    <location>
        <begin position="342"/>
        <end position="351"/>
    </location>
</feature>
<feature type="compositionally biased region" description="Polar residues" evidence="3">
    <location>
        <begin position="703"/>
        <end position="715"/>
    </location>
</feature>
<feature type="compositionally biased region" description="Basic and acidic residues" evidence="3">
    <location>
        <begin position="515"/>
        <end position="524"/>
    </location>
</feature>
<feature type="compositionally biased region" description="Basic and acidic residues" evidence="3">
    <location>
        <begin position="536"/>
        <end position="547"/>
    </location>
</feature>
<reference evidence="4" key="2">
    <citation type="submission" date="2023-01" db="EMBL/GenBank/DDBJ databases">
        <authorList>
            <person name="Petersen C."/>
        </authorList>
    </citation>
    <scope>NUCLEOTIDE SEQUENCE</scope>
    <source>
        <strain evidence="4">IBT 15450</strain>
    </source>
</reference>
<evidence type="ECO:0000256" key="3">
    <source>
        <dbReference type="SAM" id="MobiDB-lite"/>
    </source>
</evidence>
<accession>A0AAD6I7V1</accession>
<evidence type="ECO:0008006" key="6">
    <source>
        <dbReference type="Google" id="ProtNLM"/>
    </source>
</evidence>
<dbReference type="SUPFAM" id="SSF57924">
    <property type="entry name" value="Inhibitor of apoptosis (IAP) repeat"/>
    <property type="match status" value="2"/>
</dbReference>
<feature type="compositionally biased region" description="Low complexity" evidence="3">
    <location>
        <begin position="243"/>
        <end position="254"/>
    </location>
</feature>
<feature type="compositionally biased region" description="Low complexity" evidence="3">
    <location>
        <begin position="719"/>
        <end position="728"/>
    </location>
</feature>
<feature type="compositionally biased region" description="Basic and acidic residues" evidence="3">
    <location>
        <begin position="729"/>
        <end position="741"/>
    </location>
</feature>
<evidence type="ECO:0000313" key="4">
    <source>
        <dbReference type="EMBL" id="KAJ6035507.1"/>
    </source>
</evidence>
<keyword evidence="5" id="KW-1185">Reference proteome</keyword>